<keyword evidence="2" id="KW-1185">Reference proteome</keyword>
<name>B3R9N0_CUPTR</name>
<dbReference type="EMBL" id="CU633750">
    <property type="protein sequence ID" value="CAQ71605.1"/>
    <property type="molecule type" value="Genomic_DNA"/>
</dbReference>
<dbReference type="AlphaFoldDB" id="B3R9N0"/>
<evidence type="ECO:0000313" key="2">
    <source>
        <dbReference type="Proteomes" id="UP000001692"/>
    </source>
</evidence>
<sequence length="97" mass="11213">MDWIKFGPRPQHKYAAGELRELYQACPTPQMRQALWEIKRLQTIVKKANQLGRALSGMGYQEADLALLGLMQMLKDEPCIHEDPTRSIVEAMERDKE</sequence>
<protein>
    <submittedName>
        <fullName evidence="1">Uncharacterized protein</fullName>
    </submittedName>
</protein>
<dbReference type="Proteomes" id="UP000001692">
    <property type="component" value="Chromosome 2"/>
</dbReference>
<reference evidence="1 2" key="1">
    <citation type="journal article" date="2008" name="Genome Res.">
        <title>Genome sequence of the beta-rhizobium Cupriavidus taiwanensis and comparative genomics of rhizobia.</title>
        <authorList>
            <person name="Amadou C."/>
            <person name="Pascal G."/>
            <person name="Mangenot S."/>
            <person name="Glew M."/>
            <person name="Bontemps C."/>
            <person name="Capela D."/>
            <person name="Carrere S."/>
            <person name="Cruveiller S."/>
            <person name="Dossat C."/>
            <person name="Lajus A."/>
            <person name="Marchetti M."/>
            <person name="Poinsot V."/>
            <person name="Rouy Z."/>
            <person name="Servin B."/>
            <person name="Saad M."/>
            <person name="Schenowitz C."/>
            <person name="Barbe V."/>
            <person name="Batut J."/>
            <person name="Medigue C."/>
            <person name="Masson-Boivin C."/>
        </authorList>
    </citation>
    <scope>NUCLEOTIDE SEQUENCE [LARGE SCALE GENOMIC DNA]</scope>
    <source>
        <strain evidence="2">DSM 17343 / BCRC 17206 / CCUG 44338 / CIP 107171 / LMG 19424 / R1</strain>
    </source>
</reference>
<proteinExistence type="predicted"/>
<organism evidence="1 2">
    <name type="scientific">Cupriavidus taiwanensis (strain DSM 17343 / BCRC 17206 / CCUG 44338 / CIP 107171 / LMG 19424 / R1)</name>
    <name type="common">Ralstonia taiwanensis (strain LMG 19424)</name>
    <dbReference type="NCBI Taxonomy" id="977880"/>
    <lineage>
        <taxon>Bacteria</taxon>
        <taxon>Pseudomonadati</taxon>
        <taxon>Pseudomonadota</taxon>
        <taxon>Betaproteobacteria</taxon>
        <taxon>Burkholderiales</taxon>
        <taxon>Burkholderiaceae</taxon>
        <taxon>Cupriavidus</taxon>
    </lineage>
</organism>
<gene>
    <name evidence="1" type="ordered locus">RALTA_B0994</name>
</gene>
<dbReference type="RefSeq" id="WP_012355825.1">
    <property type="nucleotide sequence ID" value="NC_010530.1"/>
</dbReference>
<evidence type="ECO:0000313" key="1">
    <source>
        <dbReference type="EMBL" id="CAQ71605.1"/>
    </source>
</evidence>
<dbReference type="HOGENOM" id="CLU_2342073_0_0_4"/>
<accession>B3R9N0</accession>
<dbReference type="GeneID" id="29764193"/>
<dbReference type="KEGG" id="cti:RALTA_B0994"/>